<evidence type="ECO:0000313" key="6">
    <source>
        <dbReference type="Proteomes" id="UP001142372"/>
    </source>
</evidence>
<dbReference type="InterPro" id="IPR011991">
    <property type="entry name" value="ArsR-like_HTH"/>
</dbReference>
<feature type="domain" description="HTH arsR-type" evidence="4">
    <location>
        <begin position="15"/>
        <end position="108"/>
    </location>
</feature>
<keyword evidence="2" id="KW-0238">DNA-binding</keyword>
<dbReference type="Gene3D" id="1.10.10.10">
    <property type="entry name" value="Winged helix-like DNA-binding domain superfamily/Winged helix DNA-binding domain"/>
    <property type="match status" value="1"/>
</dbReference>
<dbReference type="Proteomes" id="UP001142372">
    <property type="component" value="Unassembled WGS sequence"/>
</dbReference>
<dbReference type="GO" id="GO:0003700">
    <property type="term" value="F:DNA-binding transcription factor activity"/>
    <property type="evidence" value="ECO:0007669"/>
    <property type="project" value="InterPro"/>
</dbReference>
<dbReference type="GO" id="GO:0003677">
    <property type="term" value="F:DNA binding"/>
    <property type="evidence" value="ECO:0007669"/>
    <property type="project" value="UniProtKB-KW"/>
</dbReference>
<dbReference type="RefSeq" id="WP_271176095.1">
    <property type="nucleotide sequence ID" value="NZ_BAAAJO010000001.1"/>
</dbReference>
<dbReference type="PRINTS" id="PR00778">
    <property type="entry name" value="HTHARSR"/>
</dbReference>
<evidence type="ECO:0000313" key="5">
    <source>
        <dbReference type="EMBL" id="GLJ75414.1"/>
    </source>
</evidence>
<evidence type="ECO:0000256" key="2">
    <source>
        <dbReference type="ARBA" id="ARBA00023125"/>
    </source>
</evidence>
<evidence type="ECO:0000256" key="3">
    <source>
        <dbReference type="ARBA" id="ARBA00023163"/>
    </source>
</evidence>
<reference evidence="5" key="2">
    <citation type="submission" date="2023-01" db="EMBL/GenBank/DDBJ databases">
        <authorList>
            <person name="Sun Q."/>
            <person name="Evtushenko L."/>
        </authorList>
    </citation>
    <scope>NUCLEOTIDE SEQUENCE</scope>
    <source>
        <strain evidence="5">VKM Ac-1401</strain>
    </source>
</reference>
<comment type="caution">
    <text evidence="5">The sequence shown here is derived from an EMBL/GenBank/DDBJ whole genome shotgun (WGS) entry which is preliminary data.</text>
</comment>
<reference evidence="5" key="1">
    <citation type="journal article" date="2014" name="Int. J. Syst. Evol. Microbiol.">
        <title>Complete genome sequence of Corynebacterium casei LMG S-19264T (=DSM 44701T), isolated from a smear-ripened cheese.</title>
        <authorList>
            <consortium name="US DOE Joint Genome Institute (JGI-PGF)"/>
            <person name="Walter F."/>
            <person name="Albersmeier A."/>
            <person name="Kalinowski J."/>
            <person name="Ruckert C."/>
        </authorList>
    </citation>
    <scope>NUCLEOTIDE SEQUENCE</scope>
    <source>
        <strain evidence="5">VKM Ac-1401</strain>
    </source>
</reference>
<keyword evidence="1" id="KW-0805">Transcription regulation</keyword>
<organism evidence="5 6">
    <name type="scientific">Leifsonia poae</name>
    <dbReference type="NCBI Taxonomy" id="110933"/>
    <lineage>
        <taxon>Bacteria</taxon>
        <taxon>Bacillati</taxon>
        <taxon>Actinomycetota</taxon>
        <taxon>Actinomycetes</taxon>
        <taxon>Micrococcales</taxon>
        <taxon>Microbacteriaceae</taxon>
        <taxon>Leifsonia</taxon>
    </lineage>
</organism>
<dbReference type="InterPro" id="IPR036390">
    <property type="entry name" value="WH_DNA-bd_sf"/>
</dbReference>
<dbReference type="AlphaFoldDB" id="A0A9W6H8H3"/>
<dbReference type="EMBL" id="BSEN01000003">
    <property type="protein sequence ID" value="GLJ75414.1"/>
    <property type="molecule type" value="Genomic_DNA"/>
</dbReference>
<evidence type="ECO:0000259" key="4">
    <source>
        <dbReference type="SMART" id="SM00418"/>
    </source>
</evidence>
<dbReference type="InterPro" id="IPR051081">
    <property type="entry name" value="HTH_MetalResp_TranReg"/>
</dbReference>
<accession>A0A9W6H8H3</accession>
<dbReference type="InterPro" id="IPR036388">
    <property type="entry name" value="WH-like_DNA-bd_sf"/>
</dbReference>
<gene>
    <name evidence="5" type="ORF">GCM10017584_09880</name>
</gene>
<keyword evidence="3" id="KW-0804">Transcription</keyword>
<dbReference type="PANTHER" id="PTHR33154:SF18">
    <property type="entry name" value="ARSENICAL RESISTANCE OPERON REPRESSOR"/>
    <property type="match status" value="1"/>
</dbReference>
<dbReference type="SUPFAM" id="SSF46785">
    <property type="entry name" value="Winged helix' DNA-binding domain"/>
    <property type="match status" value="1"/>
</dbReference>
<dbReference type="InterPro" id="IPR001845">
    <property type="entry name" value="HTH_ArsR_DNA-bd_dom"/>
</dbReference>
<dbReference type="Pfam" id="PF12840">
    <property type="entry name" value="HTH_20"/>
    <property type="match status" value="1"/>
</dbReference>
<dbReference type="CDD" id="cd00090">
    <property type="entry name" value="HTH_ARSR"/>
    <property type="match status" value="1"/>
</dbReference>
<dbReference type="SMART" id="SM00418">
    <property type="entry name" value="HTH_ARSR"/>
    <property type="match status" value="1"/>
</dbReference>
<sequence length="179" mass="19092">MTDDRNDLRDQRDLRDLRVLAHPLRLRLLSLLGGDAYSAAEAARELDDSQANISYHLRRLHEAGLVSVAEEVAIRGGRAKRYRHDPTSAESIGSGDGGVAALMGAMAAELVRRAALYEQGGVIAFTDAEFWVEPEASRAAEELVRAAGVLLADAARPAGSPGAVPVSATLAYFQLTAAR</sequence>
<proteinExistence type="predicted"/>
<dbReference type="PANTHER" id="PTHR33154">
    <property type="entry name" value="TRANSCRIPTIONAL REGULATOR, ARSR FAMILY"/>
    <property type="match status" value="1"/>
</dbReference>
<protein>
    <recommendedName>
        <fullName evidence="4">HTH arsR-type domain-containing protein</fullName>
    </recommendedName>
</protein>
<evidence type="ECO:0000256" key="1">
    <source>
        <dbReference type="ARBA" id="ARBA00023015"/>
    </source>
</evidence>
<keyword evidence="6" id="KW-1185">Reference proteome</keyword>
<name>A0A9W6H8H3_9MICO</name>